<comment type="caution">
    <text evidence="2">The sequence shown here is derived from an EMBL/GenBank/DDBJ whole genome shotgun (WGS) entry which is preliminary data.</text>
</comment>
<evidence type="ECO:0000256" key="1">
    <source>
        <dbReference type="SAM" id="MobiDB-lite"/>
    </source>
</evidence>
<dbReference type="EMBL" id="PCHJ01000010">
    <property type="protein sequence ID" value="PKV10108.1"/>
    <property type="molecule type" value="Genomic_DNA"/>
</dbReference>
<feature type="non-terminal residue" evidence="2">
    <location>
        <position position="1"/>
    </location>
</feature>
<feature type="compositionally biased region" description="Basic and acidic residues" evidence="1">
    <location>
        <begin position="42"/>
        <end position="56"/>
    </location>
</feature>
<gene>
    <name evidence="2" type="ORF">CQR44_0378</name>
</gene>
<dbReference type="AlphaFoldDB" id="A0A2N3RC84"/>
<reference evidence="2 3" key="1">
    <citation type="submission" date="2017-10" db="EMBL/GenBank/DDBJ databases">
        <title>Bifidobacterium genomics.</title>
        <authorList>
            <person name="Lugli G.A."/>
            <person name="Milani C."/>
            <person name="Mancabelli L."/>
        </authorList>
    </citation>
    <scope>NUCLEOTIDE SEQUENCE [LARGE SCALE GENOMIC DNA]</scope>
    <source>
        <strain evidence="2 3">1460B</strain>
    </source>
</reference>
<organism evidence="2 3">
    <name type="scientific">Bifidobacterium asteroides</name>
    <dbReference type="NCBI Taxonomy" id="1684"/>
    <lineage>
        <taxon>Bacteria</taxon>
        <taxon>Bacillati</taxon>
        <taxon>Actinomycetota</taxon>
        <taxon>Actinomycetes</taxon>
        <taxon>Bifidobacteriales</taxon>
        <taxon>Bifidobacteriaceae</taxon>
        <taxon>Bifidobacterium</taxon>
    </lineage>
</organism>
<evidence type="ECO:0000313" key="2">
    <source>
        <dbReference type="EMBL" id="PKV10108.1"/>
    </source>
</evidence>
<evidence type="ECO:0000313" key="3">
    <source>
        <dbReference type="Proteomes" id="UP000233731"/>
    </source>
</evidence>
<proteinExistence type="predicted"/>
<protein>
    <submittedName>
        <fullName evidence="2">Uncharacterized protein</fullName>
    </submittedName>
</protein>
<name>A0A2N3RC84_9BIFI</name>
<accession>A0A2N3RC84</accession>
<feature type="region of interest" description="Disordered" evidence="1">
    <location>
        <begin position="1"/>
        <end position="56"/>
    </location>
</feature>
<dbReference type="Proteomes" id="UP000233731">
    <property type="component" value="Unassembled WGS sequence"/>
</dbReference>
<sequence>LREGSDDPPPGASCCGRRARVGHSRLAGGRVGRSEATNDQTCRQDDGEQKAYGHDRTTVRVRMLTHGKHDPLPQDLRLHARNSPVRIPRRAGHDPGLICNNFITPVDMPRHRLRQNQ</sequence>